<proteinExistence type="predicted"/>
<evidence type="ECO:0000313" key="4">
    <source>
        <dbReference type="Proteomes" id="UP000661649"/>
    </source>
</evidence>
<feature type="transmembrane region" description="Helical" evidence="1">
    <location>
        <begin position="76"/>
        <end position="98"/>
    </location>
</feature>
<dbReference type="EMBL" id="JACRTP010000004">
    <property type="protein sequence ID" value="MBC8629033.1"/>
    <property type="molecule type" value="Genomic_DNA"/>
</dbReference>
<dbReference type="Proteomes" id="UP000661649">
    <property type="component" value="Unassembled WGS sequence"/>
</dbReference>
<dbReference type="RefSeq" id="WP_187558796.1">
    <property type="nucleotide sequence ID" value="NZ_JACRTP010000004.1"/>
</dbReference>
<evidence type="ECO:0000256" key="1">
    <source>
        <dbReference type="SAM" id="Phobius"/>
    </source>
</evidence>
<accession>A0ABR7PC80</accession>
<gene>
    <name evidence="3" type="ORF">H8712_10505</name>
</gene>
<keyword evidence="1" id="KW-0812">Transmembrane</keyword>
<keyword evidence="1" id="KW-1133">Transmembrane helix</keyword>
<feature type="transmembrane region" description="Helical" evidence="1">
    <location>
        <begin position="118"/>
        <end position="137"/>
    </location>
</feature>
<keyword evidence="1" id="KW-0472">Membrane</keyword>
<comment type="caution">
    <text evidence="3">The sequence shown here is derived from an EMBL/GenBank/DDBJ whole genome shotgun (WGS) entry which is preliminary data.</text>
</comment>
<evidence type="ECO:0000259" key="2">
    <source>
        <dbReference type="Pfam" id="PF13240"/>
    </source>
</evidence>
<evidence type="ECO:0000313" key="3">
    <source>
        <dbReference type="EMBL" id="MBC8629033.1"/>
    </source>
</evidence>
<keyword evidence="4" id="KW-1185">Reference proteome</keyword>
<dbReference type="InterPro" id="IPR026870">
    <property type="entry name" value="Zinc_ribbon_dom"/>
</dbReference>
<name>A0ABR7PC80_9FIRM</name>
<reference evidence="3 4" key="1">
    <citation type="submission" date="2020-08" db="EMBL/GenBank/DDBJ databases">
        <title>Genome public.</title>
        <authorList>
            <person name="Liu C."/>
            <person name="Sun Q."/>
        </authorList>
    </citation>
    <scope>NUCLEOTIDE SEQUENCE [LARGE SCALE GENOMIC DNA]</scope>
    <source>
        <strain evidence="3 4">3_YM_SP_D4_24.mj</strain>
    </source>
</reference>
<feature type="transmembrane region" description="Helical" evidence="1">
    <location>
        <begin position="179"/>
        <end position="201"/>
    </location>
</feature>
<feature type="transmembrane region" description="Helical" evidence="1">
    <location>
        <begin position="149"/>
        <end position="173"/>
    </location>
</feature>
<sequence length="210" mass="23210">MYCNNCGTQMADGAKFCPKCGIKMDVQNPTNQSPVNQSMGNQNIGNQIPNNNYQPNPAPVYYAADSGELPMRWYKFVIWVQLFLNALLNIVSGIMTMTGAHYQEQATVVYMVYGSLKGLDIVIGIMMLVLAGGAIWVRQMLSKFQKMGPTAYVILLASNGIVNLIYAIMVSAITRLNAFSATVISQIVASIALCICNYIYFNKRKSMFVN</sequence>
<feature type="domain" description="Zinc-ribbon" evidence="2">
    <location>
        <begin position="2"/>
        <end position="22"/>
    </location>
</feature>
<dbReference type="Pfam" id="PF13240">
    <property type="entry name" value="Zn_Ribbon_1"/>
    <property type="match status" value="1"/>
</dbReference>
<organism evidence="3 4">
    <name type="scientific">Blautia stercoris</name>
    <dbReference type="NCBI Taxonomy" id="871664"/>
    <lineage>
        <taxon>Bacteria</taxon>
        <taxon>Bacillati</taxon>
        <taxon>Bacillota</taxon>
        <taxon>Clostridia</taxon>
        <taxon>Lachnospirales</taxon>
        <taxon>Lachnospiraceae</taxon>
        <taxon>Blautia</taxon>
    </lineage>
</organism>
<protein>
    <submittedName>
        <fullName evidence="3">Zinc-ribbon domain-containing protein</fullName>
    </submittedName>
</protein>